<accession>A0ABD1MG63</accession>
<organism evidence="14 15">
    <name type="scientific">Flemingia macrophylla</name>
    <dbReference type="NCBI Taxonomy" id="520843"/>
    <lineage>
        <taxon>Eukaryota</taxon>
        <taxon>Viridiplantae</taxon>
        <taxon>Streptophyta</taxon>
        <taxon>Embryophyta</taxon>
        <taxon>Tracheophyta</taxon>
        <taxon>Spermatophyta</taxon>
        <taxon>Magnoliopsida</taxon>
        <taxon>eudicotyledons</taxon>
        <taxon>Gunneridae</taxon>
        <taxon>Pentapetalae</taxon>
        <taxon>rosids</taxon>
        <taxon>fabids</taxon>
        <taxon>Fabales</taxon>
        <taxon>Fabaceae</taxon>
        <taxon>Papilionoideae</taxon>
        <taxon>50 kb inversion clade</taxon>
        <taxon>NPAAA clade</taxon>
        <taxon>indigoferoid/millettioid clade</taxon>
        <taxon>Phaseoleae</taxon>
        <taxon>Flemingia</taxon>
    </lineage>
</organism>
<gene>
    <name evidence="14" type="ORF">Fmac_015975</name>
</gene>
<dbReference type="InterPro" id="IPR011050">
    <property type="entry name" value="Pectin_lyase_fold/virulence"/>
</dbReference>
<feature type="region of interest" description="Disordered" evidence="12">
    <location>
        <begin position="364"/>
        <end position="394"/>
    </location>
</feature>
<sequence length="481" mass="53926">MIIAIFNPKLSLAKQSKINGLKMNVIDRCWRLNPEWRRHRSQLATCSVGYAGKMTNNIDKDLIYYKVTDISDNPINPKPGTLRYGASMVQGNVWITFERDMNIKLEKPLLISSFTTIDGRGVNVHIADNACLMIFKATNVIIHGIRVHQCKPQAPGIVMGPEGKVIPLGHVDGDAIRLVTASNIWIDHNTLYDCQDGLVDVTRGSTNVTISNNWFKNQDKVMLLGHDDGYVRDKNMKVTVVYNHFGPNCNQRMPRIRHGYAHVANNFYQGWVQYAIGGSMGPSLKSEANIFIAPIIGSKKVTWRKDSQKNEDKWEFHSVNDAFENGALFEITKGGRVPKPNYNKEQSFEVVDVKFVRSLTRSSGRKVPKEIPKKPKKNSDHARSSIQVRESEKPHSGIGIACRIEGLSPNPIGSVGEEVLNPIGLNWGFNEQSSVVDGCIPPKRVRHILTPLSFFVVLLLYYDGGDDLLKEEYQDEGDGTL</sequence>
<dbReference type="InterPro" id="IPR045032">
    <property type="entry name" value="PEL"/>
</dbReference>
<evidence type="ECO:0000256" key="6">
    <source>
        <dbReference type="ARBA" id="ARBA00022512"/>
    </source>
</evidence>
<keyword evidence="9 11" id="KW-0106">Calcium</keyword>
<dbReference type="InterPro" id="IPR002022">
    <property type="entry name" value="Pec_lyase"/>
</dbReference>
<evidence type="ECO:0000313" key="14">
    <source>
        <dbReference type="EMBL" id="KAL2334762.1"/>
    </source>
</evidence>
<dbReference type="Gene3D" id="2.160.20.10">
    <property type="entry name" value="Single-stranded right-handed beta-helix, Pectin lyase-like"/>
    <property type="match status" value="1"/>
</dbReference>
<keyword evidence="6" id="KW-0964">Secreted</keyword>
<evidence type="ECO:0000256" key="2">
    <source>
        <dbReference type="ARBA" id="ARBA00004191"/>
    </source>
</evidence>
<evidence type="ECO:0000256" key="7">
    <source>
        <dbReference type="ARBA" id="ARBA00022723"/>
    </source>
</evidence>
<protein>
    <recommendedName>
        <fullName evidence="5 11">Pectate lyase</fullName>
        <ecNumber evidence="5 11">4.2.2.2</ecNumber>
    </recommendedName>
</protein>
<dbReference type="Pfam" id="PF00544">
    <property type="entry name" value="Pectate_lyase_4"/>
    <property type="match status" value="1"/>
</dbReference>
<keyword evidence="6" id="KW-0134">Cell wall</keyword>
<evidence type="ECO:0000259" key="13">
    <source>
        <dbReference type="SMART" id="SM00656"/>
    </source>
</evidence>
<evidence type="ECO:0000256" key="8">
    <source>
        <dbReference type="ARBA" id="ARBA00022729"/>
    </source>
</evidence>
<dbReference type="PRINTS" id="PR00807">
    <property type="entry name" value="AMBALLERGEN"/>
</dbReference>
<dbReference type="PANTHER" id="PTHR31683:SF88">
    <property type="entry name" value="PECTATE LYASE"/>
    <property type="match status" value="1"/>
</dbReference>
<keyword evidence="15" id="KW-1185">Reference proteome</keyword>
<feature type="compositionally biased region" description="Basic and acidic residues" evidence="12">
    <location>
        <begin position="367"/>
        <end position="394"/>
    </location>
</feature>
<evidence type="ECO:0000313" key="15">
    <source>
        <dbReference type="Proteomes" id="UP001603857"/>
    </source>
</evidence>
<evidence type="ECO:0000256" key="11">
    <source>
        <dbReference type="RuleBase" id="RU361123"/>
    </source>
</evidence>
<name>A0ABD1MG63_9FABA</name>
<evidence type="ECO:0000256" key="9">
    <source>
        <dbReference type="ARBA" id="ARBA00022837"/>
    </source>
</evidence>
<dbReference type="EC" id="4.2.2.2" evidence="5 11"/>
<dbReference type="SMART" id="SM00656">
    <property type="entry name" value="Amb_all"/>
    <property type="match status" value="1"/>
</dbReference>
<comment type="subcellular location">
    <subcellularLocation>
        <location evidence="2">Secreted</location>
        <location evidence="2">Cell wall</location>
    </subcellularLocation>
</comment>
<comment type="catalytic activity">
    <reaction evidence="1 11">
        <text>Eliminative cleavage of (1-&gt;4)-alpha-D-galacturonan to give oligosaccharides with 4-deoxy-alpha-D-galact-4-enuronosyl groups at their non-reducing ends.</text>
        <dbReference type="EC" id="4.2.2.2"/>
    </reaction>
</comment>
<dbReference type="SUPFAM" id="SSF51126">
    <property type="entry name" value="Pectin lyase-like"/>
    <property type="match status" value="1"/>
</dbReference>
<evidence type="ECO:0000256" key="4">
    <source>
        <dbReference type="ARBA" id="ARBA00010980"/>
    </source>
</evidence>
<dbReference type="InterPro" id="IPR012334">
    <property type="entry name" value="Pectin_lyas_fold"/>
</dbReference>
<dbReference type="AlphaFoldDB" id="A0ABD1MG63"/>
<keyword evidence="10 11" id="KW-0456">Lyase</keyword>
<comment type="cofactor">
    <cofactor evidence="11">
        <name>Ca(2+)</name>
        <dbReference type="ChEBI" id="CHEBI:29108"/>
    </cofactor>
    <text evidence="11">Binds 1 Ca(2+) ion. Required for its activity.</text>
</comment>
<evidence type="ECO:0000256" key="12">
    <source>
        <dbReference type="SAM" id="MobiDB-lite"/>
    </source>
</evidence>
<dbReference type="Proteomes" id="UP001603857">
    <property type="component" value="Unassembled WGS sequence"/>
</dbReference>
<evidence type="ECO:0000256" key="5">
    <source>
        <dbReference type="ARBA" id="ARBA00012272"/>
    </source>
</evidence>
<evidence type="ECO:0000256" key="1">
    <source>
        <dbReference type="ARBA" id="ARBA00000695"/>
    </source>
</evidence>
<reference evidence="14 15" key="1">
    <citation type="submission" date="2024-08" db="EMBL/GenBank/DDBJ databases">
        <title>Insights into the chromosomal genome structure of Flemingia macrophylla.</title>
        <authorList>
            <person name="Ding Y."/>
            <person name="Zhao Y."/>
            <person name="Bi W."/>
            <person name="Wu M."/>
            <person name="Zhao G."/>
            <person name="Gong Y."/>
            <person name="Li W."/>
            <person name="Zhang P."/>
        </authorList>
    </citation>
    <scope>NUCLEOTIDE SEQUENCE [LARGE SCALE GENOMIC DNA]</scope>
    <source>
        <strain evidence="14">DYQJB</strain>
        <tissue evidence="14">Leaf</tissue>
    </source>
</reference>
<dbReference type="PANTHER" id="PTHR31683">
    <property type="entry name" value="PECTATE LYASE 18-RELATED"/>
    <property type="match status" value="1"/>
</dbReference>
<dbReference type="GO" id="GO:0046872">
    <property type="term" value="F:metal ion binding"/>
    <property type="evidence" value="ECO:0007669"/>
    <property type="project" value="UniProtKB-KW"/>
</dbReference>
<dbReference type="InterPro" id="IPR018082">
    <property type="entry name" value="AmbAllergen"/>
</dbReference>
<comment type="pathway">
    <text evidence="3 11">Glycan metabolism; pectin degradation; 2-dehydro-3-deoxy-D-gluconate from pectin: step 2/5.</text>
</comment>
<comment type="caution">
    <text evidence="14">The sequence shown here is derived from an EMBL/GenBank/DDBJ whole genome shotgun (WGS) entry which is preliminary data.</text>
</comment>
<comment type="similarity">
    <text evidence="4 11">Belongs to the polysaccharide lyase 1 family.</text>
</comment>
<keyword evidence="7 11" id="KW-0479">Metal-binding</keyword>
<feature type="domain" description="Pectate lyase" evidence="13">
    <location>
        <begin position="100"/>
        <end position="297"/>
    </location>
</feature>
<keyword evidence="8" id="KW-0732">Signal</keyword>
<dbReference type="EMBL" id="JBGMDY010000005">
    <property type="protein sequence ID" value="KAL2334762.1"/>
    <property type="molecule type" value="Genomic_DNA"/>
</dbReference>
<evidence type="ECO:0000256" key="10">
    <source>
        <dbReference type="ARBA" id="ARBA00023239"/>
    </source>
</evidence>
<evidence type="ECO:0000256" key="3">
    <source>
        <dbReference type="ARBA" id="ARBA00005220"/>
    </source>
</evidence>
<proteinExistence type="inferred from homology"/>
<dbReference type="GO" id="GO:0030570">
    <property type="term" value="F:pectate lyase activity"/>
    <property type="evidence" value="ECO:0007669"/>
    <property type="project" value="UniProtKB-EC"/>
</dbReference>